<keyword evidence="1" id="KW-0812">Transmembrane</keyword>
<sequence length="193" mass="22307">MFVEIIAEIVGIFIGGILAYITAIQNEKRKLKLRTREVMGFLLRELQGNLDRMHKLDLNRFGAPAVKRIKKAKEQQLSEEELQKQKAGIVNLANALVFSRLNFFRRDFYIALVQDLTYMETDTVLDISRAYAALEKDQGKLEQARLEFQSKVNDMTLDEIEIKLKGLVAIVGIEVQKHEVEKIVKHLEEQYTK</sequence>
<keyword evidence="1" id="KW-1133">Transmembrane helix</keyword>
<accession>A0A5S9IMQ0</accession>
<keyword evidence="1" id="KW-0472">Membrane</keyword>
<keyword evidence="3" id="KW-1185">Reference proteome</keyword>
<dbReference type="KEGG" id="uam:UABAM_02729"/>
<evidence type="ECO:0000256" key="1">
    <source>
        <dbReference type="SAM" id="Phobius"/>
    </source>
</evidence>
<name>A0A5S9IMQ0_UABAM</name>
<protein>
    <submittedName>
        <fullName evidence="2">Uncharacterized protein</fullName>
    </submittedName>
</protein>
<evidence type="ECO:0000313" key="2">
    <source>
        <dbReference type="EMBL" id="BBM84370.1"/>
    </source>
</evidence>
<organism evidence="2 3">
    <name type="scientific">Uabimicrobium amorphum</name>
    <dbReference type="NCBI Taxonomy" id="2596890"/>
    <lineage>
        <taxon>Bacteria</taxon>
        <taxon>Pseudomonadati</taxon>
        <taxon>Planctomycetota</taxon>
        <taxon>Candidatus Uabimicrobiia</taxon>
        <taxon>Candidatus Uabimicrobiales</taxon>
        <taxon>Candidatus Uabimicrobiaceae</taxon>
        <taxon>Candidatus Uabimicrobium</taxon>
    </lineage>
</organism>
<proteinExistence type="predicted"/>
<evidence type="ECO:0000313" key="3">
    <source>
        <dbReference type="Proteomes" id="UP000326354"/>
    </source>
</evidence>
<feature type="transmembrane region" description="Helical" evidence="1">
    <location>
        <begin position="6"/>
        <end position="24"/>
    </location>
</feature>
<dbReference type="EMBL" id="AP019860">
    <property type="protein sequence ID" value="BBM84370.1"/>
    <property type="molecule type" value="Genomic_DNA"/>
</dbReference>
<gene>
    <name evidence="2" type="ORF">UABAM_02729</name>
</gene>
<dbReference type="AlphaFoldDB" id="A0A5S9IMQ0"/>
<reference evidence="2 3" key="1">
    <citation type="submission" date="2019-08" db="EMBL/GenBank/DDBJ databases">
        <title>Complete genome sequence of Candidatus Uab amorphum.</title>
        <authorList>
            <person name="Shiratori T."/>
            <person name="Suzuki S."/>
            <person name="Kakizawa Y."/>
            <person name="Ishida K."/>
        </authorList>
    </citation>
    <scope>NUCLEOTIDE SEQUENCE [LARGE SCALE GENOMIC DNA]</scope>
    <source>
        <strain evidence="2 3">SRT547</strain>
    </source>
</reference>
<dbReference type="RefSeq" id="WP_151968529.1">
    <property type="nucleotide sequence ID" value="NZ_AP019860.1"/>
</dbReference>
<dbReference type="Proteomes" id="UP000326354">
    <property type="component" value="Chromosome"/>
</dbReference>